<name>A0A1V9Z8Z8_ACHHY</name>
<feature type="compositionally biased region" description="Pro residues" evidence="1">
    <location>
        <begin position="25"/>
        <end position="47"/>
    </location>
</feature>
<feature type="compositionally biased region" description="Polar residues" evidence="1">
    <location>
        <begin position="91"/>
        <end position="109"/>
    </location>
</feature>
<dbReference type="InterPro" id="IPR000717">
    <property type="entry name" value="PCI_dom"/>
</dbReference>
<sequence length="611" mass="67373">MSQFPASAAAHQYAGYAQFYGNAPPRGPPMRPPPPPPRGLTLQPPPQYQYQQARPGFVQPPPRPVVQLQASAGSRWDRAPQQASPHQAAPLSNTSNWQWSTGRPENQAPNKLGRFGPATEVASAPPKMYTPKPPAVSKFSSQPPPTPAPPAGGESTQWPPALKAYVERAFQQARNEGDKTRIQAILKEKISSALTANQLWSKNWNAEPLPLQASAATVPNGPPMGSRPPQLRPPPPRPHVAGPRPLVPPPRPSFVPGGGPVPPPRPSGFIPLEHAKGPSQKATKRKQLDEDPDGNDMRRKLQRQQRFLKDSFAANKTRVPTLDDSRPLQVLTDDGELDLEAMVIKGTCMVVEKEYLRLTSAPHPSTVRPEPVLRKALELVRKKWKKGKCDYIYVCSQMKSIRQDCTVQHIKNDFTVLVYESHARIALEEGDMNEFNQCQTQLHQLYDHGVAGHAREFLAYRILYCIYVCLQAKADVNTGNLGMAKVLSKVAPADREDPAVAHALDVREAVALNNFALFFHLYAAAPKMSGYIMDAYVDHVRLQALRIMCKAYQPSIPLAYVKAMLRLEGKDGEAFVAESGLRYVDARAADLLIDVKASEIVTVRSNAKSLL</sequence>
<dbReference type="AlphaFoldDB" id="A0A1V9Z8Z8"/>
<evidence type="ECO:0000313" key="3">
    <source>
        <dbReference type="EMBL" id="OQR94485.1"/>
    </source>
</evidence>
<dbReference type="PANTHER" id="PTHR12436">
    <property type="entry name" value="80 KDA MCM3-ASSOCIATED PROTEIN"/>
    <property type="match status" value="1"/>
</dbReference>
<organism evidence="3 4">
    <name type="scientific">Achlya hypogyna</name>
    <name type="common">Oomycete</name>
    <name type="synonym">Protoachlya hypogyna</name>
    <dbReference type="NCBI Taxonomy" id="1202772"/>
    <lineage>
        <taxon>Eukaryota</taxon>
        <taxon>Sar</taxon>
        <taxon>Stramenopiles</taxon>
        <taxon>Oomycota</taxon>
        <taxon>Saprolegniomycetes</taxon>
        <taxon>Saprolegniales</taxon>
        <taxon>Achlyaceae</taxon>
        <taxon>Achlya</taxon>
    </lineage>
</organism>
<dbReference type="PROSITE" id="PS50250">
    <property type="entry name" value="PCI"/>
    <property type="match status" value="1"/>
</dbReference>
<accession>A0A1V9Z8Z8</accession>
<comment type="caution">
    <text evidence="3">The sequence shown here is derived from an EMBL/GenBank/DDBJ whole genome shotgun (WGS) entry which is preliminary data.</text>
</comment>
<proteinExistence type="predicted"/>
<dbReference type="Proteomes" id="UP000243579">
    <property type="component" value="Unassembled WGS sequence"/>
</dbReference>
<keyword evidence="4" id="KW-1185">Reference proteome</keyword>
<dbReference type="Gene3D" id="1.25.40.990">
    <property type="match status" value="1"/>
</dbReference>
<reference evidence="3 4" key="1">
    <citation type="journal article" date="2014" name="Genome Biol. Evol.">
        <title>The secreted proteins of Achlya hypogyna and Thraustotheca clavata identify the ancestral oomycete secretome and reveal gene acquisitions by horizontal gene transfer.</title>
        <authorList>
            <person name="Misner I."/>
            <person name="Blouin N."/>
            <person name="Leonard G."/>
            <person name="Richards T.A."/>
            <person name="Lane C.E."/>
        </authorList>
    </citation>
    <scope>NUCLEOTIDE SEQUENCE [LARGE SCALE GENOMIC DNA]</scope>
    <source>
        <strain evidence="3 4">ATCC 48635</strain>
    </source>
</reference>
<feature type="domain" description="PCI" evidence="2">
    <location>
        <begin position="431"/>
        <end position="607"/>
    </location>
</feature>
<gene>
    <name evidence="3" type="ORF">ACHHYP_01266</name>
</gene>
<feature type="compositionally biased region" description="Pro residues" evidence="1">
    <location>
        <begin position="220"/>
        <end position="238"/>
    </location>
</feature>
<evidence type="ECO:0000256" key="1">
    <source>
        <dbReference type="SAM" id="MobiDB-lite"/>
    </source>
</evidence>
<feature type="compositionally biased region" description="Pro residues" evidence="1">
    <location>
        <begin position="245"/>
        <end position="266"/>
    </location>
</feature>
<feature type="region of interest" description="Disordered" evidence="1">
    <location>
        <begin position="211"/>
        <end position="297"/>
    </location>
</feature>
<dbReference type="OrthoDB" id="199574at2759"/>
<feature type="compositionally biased region" description="Low complexity" evidence="1">
    <location>
        <begin position="79"/>
        <end position="90"/>
    </location>
</feature>
<protein>
    <submittedName>
        <fullName evidence="3">Leukocyte receptor cluster member 8</fullName>
    </submittedName>
</protein>
<dbReference type="Pfam" id="PF03399">
    <property type="entry name" value="SAC3_GANP"/>
    <property type="match status" value="1"/>
</dbReference>
<dbReference type="InterPro" id="IPR045107">
    <property type="entry name" value="SAC3/GANP/THP3"/>
</dbReference>
<evidence type="ECO:0000259" key="2">
    <source>
        <dbReference type="PROSITE" id="PS50250"/>
    </source>
</evidence>
<feature type="region of interest" description="Disordered" evidence="1">
    <location>
        <begin position="18"/>
        <end position="160"/>
    </location>
</feature>
<keyword evidence="3" id="KW-0675">Receptor</keyword>
<dbReference type="PANTHER" id="PTHR12436:SF4">
    <property type="entry name" value="LEUKOCYTE RECEPTOR CLUSTER MEMBER 8"/>
    <property type="match status" value="1"/>
</dbReference>
<dbReference type="InterPro" id="IPR005062">
    <property type="entry name" value="SAC3/GANP/THP3_conserved"/>
</dbReference>
<dbReference type="STRING" id="1202772.A0A1V9Z8Z8"/>
<dbReference type="GO" id="GO:0005634">
    <property type="term" value="C:nucleus"/>
    <property type="evidence" value="ECO:0007669"/>
    <property type="project" value="TreeGrafter"/>
</dbReference>
<dbReference type="EMBL" id="JNBR01000361">
    <property type="protein sequence ID" value="OQR94485.1"/>
    <property type="molecule type" value="Genomic_DNA"/>
</dbReference>
<evidence type="ECO:0000313" key="4">
    <source>
        <dbReference type="Proteomes" id="UP000243579"/>
    </source>
</evidence>